<proteinExistence type="predicted"/>
<feature type="non-terminal residue" evidence="1">
    <location>
        <position position="1"/>
    </location>
</feature>
<dbReference type="EMBL" id="CAKXAJ010020473">
    <property type="protein sequence ID" value="CAH2222508.1"/>
    <property type="molecule type" value="Genomic_DNA"/>
</dbReference>
<accession>A0A8S4QUK8</accession>
<keyword evidence="2" id="KW-1185">Reference proteome</keyword>
<comment type="caution">
    <text evidence="1">The sequence shown here is derived from an EMBL/GenBank/DDBJ whole genome shotgun (WGS) entry which is preliminary data.</text>
</comment>
<dbReference type="Proteomes" id="UP000838756">
    <property type="component" value="Unassembled WGS sequence"/>
</dbReference>
<reference evidence="1" key="1">
    <citation type="submission" date="2022-03" db="EMBL/GenBank/DDBJ databases">
        <authorList>
            <person name="Lindestad O."/>
        </authorList>
    </citation>
    <scope>NUCLEOTIDE SEQUENCE</scope>
</reference>
<protein>
    <submittedName>
        <fullName evidence="1">Jg19646 protein</fullName>
    </submittedName>
</protein>
<evidence type="ECO:0000313" key="2">
    <source>
        <dbReference type="Proteomes" id="UP000838756"/>
    </source>
</evidence>
<dbReference type="OrthoDB" id="7445423at2759"/>
<dbReference type="Gene3D" id="2.60.40.1180">
    <property type="entry name" value="Golgi alpha-mannosidase II"/>
    <property type="match status" value="1"/>
</dbReference>
<dbReference type="InterPro" id="IPR013780">
    <property type="entry name" value="Glyco_hydro_b"/>
</dbReference>
<dbReference type="AlphaFoldDB" id="A0A8S4QUK8"/>
<name>A0A8S4QUK8_9NEOP</name>
<sequence length="68" mass="7736">WYNDDAYVVVMNLGRTYQVVNLTAFDLIFGQLEVEVSSVLSSRTYSDNVQANYLEIGVDEALVLRMQV</sequence>
<evidence type="ECO:0000313" key="1">
    <source>
        <dbReference type="EMBL" id="CAH2222508.1"/>
    </source>
</evidence>
<organism evidence="1 2">
    <name type="scientific">Pararge aegeria aegeria</name>
    <dbReference type="NCBI Taxonomy" id="348720"/>
    <lineage>
        <taxon>Eukaryota</taxon>
        <taxon>Metazoa</taxon>
        <taxon>Ecdysozoa</taxon>
        <taxon>Arthropoda</taxon>
        <taxon>Hexapoda</taxon>
        <taxon>Insecta</taxon>
        <taxon>Pterygota</taxon>
        <taxon>Neoptera</taxon>
        <taxon>Endopterygota</taxon>
        <taxon>Lepidoptera</taxon>
        <taxon>Glossata</taxon>
        <taxon>Ditrysia</taxon>
        <taxon>Papilionoidea</taxon>
        <taxon>Nymphalidae</taxon>
        <taxon>Satyrinae</taxon>
        <taxon>Satyrini</taxon>
        <taxon>Parargina</taxon>
        <taxon>Pararge</taxon>
    </lineage>
</organism>
<gene>
    <name evidence="1" type="primary">jg19646</name>
    <name evidence="1" type="ORF">PAEG_LOCUS6765</name>
</gene>